<protein>
    <recommendedName>
        <fullName evidence="3">Importin N-terminal domain-containing protein</fullName>
    </recommendedName>
</protein>
<dbReference type="VEuPathDB" id="TrichDB:TVAG_399220"/>
<dbReference type="RefSeq" id="XP_001324140.1">
    <property type="nucleotide sequence ID" value="XM_001324105.1"/>
</dbReference>
<evidence type="ECO:0008006" key="3">
    <source>
        <dbReference type="Google" id="ProtNLM"/>
    </source>
</evidence>
<organism evidence="1 2">
    <name type="scientific">Trichomonas vaginalis (strain ATCC PRA-98 / G3)</name>
    <dbReference type="NCBI Taxonomy" id="412133"/>
    <lineage>
        <taxon>Eukaryota</taxon>
        <taxon>Metamonada</taxon>
        <taxon>Parabasalia</taxon>
        <taxon>Trichomonadida</taxon>
        <taxon>Trichomonadidae</taxon>
        <taxon>Trichomonas</taxon>
    </lineage>
</organism>
<gene>
    <name evidence="1" type="ORF">TVAG_399220</name>
</gene>
<evidence type="ECO:0000313" key="2">
    <source>
        <dbReference type="Proteomes" id="UP000001542"/>
    </source>
</evidence>
<dbReference type="VEuPathDB" id="TrichDB:TVAGG3_0337880"/>
<name>A2E5W0_TRIV3</name>
<dbReference type="InterPro" id="IPR016024">
    <property type="entry name" value="ARM-type_fold"/>
</dbReference>
<dbReference type="KEGG" id="tva:4769876"/>
<sequence>MELSLDVFLELYSNLRSGKNVQEVSNLLEQCYLNSESIQINLQIAEQTDDIVLMQYALYGVCVCIRKLQKKIDDSIILQARAKILEFLTTATEPTVINSIIAVIAELITYWQEWHEFTALIFDQNTPIETVLKLLSQLINSIKSTKVIQNLEFFQNLIQRGLETSEFESISYAIQLLFNLAIPIKNYSNTDEALIESFNNFGEPLLAVLKQIIPQGNLEDFMKVSTPIISGLEKGVSLLPFEETIDFFITLLQTQSFEIEYSLHLNNFISSMICYSDDVYFGETEEENNEKLSVIFQLEIALSMNFFESDDMDPTMNWLYDFDQMYNQIYGRLKPSDVIELTQQGINVLDALETPQSRAALLLMIENAMSAEPWEFNLKRNDIFELLMESFRSEDYIVVRMAMRFIDVHASLFSQKINDNSTDFINFAVNLIHGEDPSSASNMLNSVIGVLVDSDPVFEIIFQTSFQLLQSNNPGLQINAAKSLSDAIHRSKSKIESLFNEIITPTLELIGQVFSEQDSMTSIISPLFGVISSLAFRCPDQIVSYFEDIYNILLTAISSDDKYTCIDALNCFTSLVSSIPEAFGDKFSQILDLVRPLFEPHWNIEMAQLNRMKNSKGLEELSLKFDAAICGLKLMISISKVSEDVGLIHESLVFILTILGVPDINGIISGFDSLCRISEIISVIEVPSEIFELFFRMIQQIFNLLNSLKDRNIITSALHVISQIVSLFGPTVLGDYYQMLPPIMLQQIYETFNSNNGYYVYIDAIFDKNVYSVLMIDLLMKLDYSIISNALLPIFDHLLVEQNPDVTSFAIDVCSSVIVANQECFPSEFQQKFMDLLLKYIAEGTATLAKSSTNFFCQILKTNSSFVEQIAENVYSLLIQRLQQQNCDDIMTNAVQLEEFLSNCILLFSSAFNFNFYDHVEIVLRSLPYQNEVELNNSAFSFICSVSSSLDINFVPYFVRPLISLFARTVNQLKNLEIEDQILRSCLETLNSLLQNFPDRDSCISQTLNGNQESIDLFRNTISEVEASLQS</sequence>
<dbReference type="InterPro" id="IPR011989">
    <property type="entry name" value="ARM-like"/>
</dbReference>
<dbReference type="Gene3D" id="1.25.10.10">
    <property type="entry name" value="Leucine-rich Repeat Variant"/>
    <property type="match status" value="2"/>
</dbReference>
<reference evidence="1" key="1">
    <citation type="submission" date="2006-10" db="EMBL/GenBank/DDBJ databases">
        <authorList>
            <person name="Amadeo P."/>
            <person name="Zhao Q."/>
            <person name="Wortman J."/>
            <person name="Fraser-Liggett C."/>
            <person name="Carlton J."/>
        </authorList>
    </citation>
    <scope>NUCLEOTIDE SEQUENCE</scope>
    <source>
        <strain evidence="1">G3</strain>
    </source>
</reference>
<dbReference type="AlphaFoldDB" id="A2E5W0"/>
<evidence type="ECO:0000313" key="1">
    <source>
        <dbReference type="EMBL" id="EAY11917.1"/>
    </source>
</evidence>
<dbReference type="InParanoid" id="A2E5W0"/>
<dbReference type="Proteomes" id="UP000001542">
    <property type="component" value="Unassembled WGS sequence"/>
</dbReference>
<keyword evidence="2" id="KW-1185">Reference proteome</keyword>
<proteinExistence type="predicted"/>
<reference evidence="1" key="2">
    <citation type="journal article" date="2007" name="Science">
        <title>Draft genome sequence of the sexually transmitted pathogen Trichomonas vaginalis.</title>
        <authorList>
            <person name="Carlton J.M."/>
            <person name="Hirt R.P."/>
            <person name="Silva J.C."/>
            <person name="Delcher A.L."/>
            <person name="Schatz M."/>
            <person name="Zhao Q."/>
            <person name="Wortman J.R."/>
            <person name="Bidwell S.L."/>
            <person name="Alsmark U.C.M."/>
            <person name="Besteiro S."/>
            <person name="Sicheritz-Ponten T."/>
            <person name="Noel C.J."/>
            <person name="Dacks J.B."/>
            <person name="Foster P.G."/>
            <person name="Simillion C."/>
            <person name="Van de Peer Y."/>
            <person name="Miranda-Saavedra D."/>
            <person name="Barton G.J."/>
            <person name="Westrop G.D."/>
            <person name="Mueller S."/>
            <person name="Dessi D."/>
            <person name="Fiori P.L."/>
            <person name="Ren Q."/>
            <person name="Paulsen I."/>
            <person name="Zhang H."/>
            <person name="Bastida-Corcuera F.D."/>
            <person name="Simoes-Barbosa A."/>
            <person name="Brown M.T."/>
            <person name="Hayes R.D."/>
            <person name="Mukherjee M."/>
            <person name="Okumura C.Y."/>
            <person name="Schneider R."/>
            <person name="Smith A.J."/>
            <person name="Vanacova S."/>
            <person name="Villalvazo M."/>
            <person name="Haas B.J."/>
            <person name="Pertea M."/>
            <person name="Feldblyum T.V."/>
            <person name="Utterback T.R."/>
            <person name="Shu C.L."/>
            <person name="Osoegawa K."/>
            <person name="de Jong P.J."/>
            <person name="Hrdy I."/>
            <person name="Horvathova L."/>
            <person name="Zubacova Z."/>
            <person name="Dolezal P."/>
            <person name="Malik S.B."/>
            <person name="Logsdon J.M. Jr."/>
            <person name="Henze K."/>
            <person name="Gupta A."/>
            <person name="Wang C.C."/>
            <person name="Dunne R.L."/>
            <person name="Upcroft J.A."/>
            <person name="Upcroft P."/>
            <person name="White O."/>
            <person name="Salzberg S.L."/>
            <person name="Tang P."/>
            <person name="Chiu C.-H."/>
            <person name="Lee Y.-S."/>
            <person name="Embley T.M."/>
            <person name="Coombs G.H."/>
            <person name="Mottram J.C."/>
            <person name="Tachezy J."/>
            <person name="Fraser-Liggett C.M."/>
            <person name="Johnson P.J."/>
        </authorList>
    </citation>
    <scope>NUCLEOTIDE SEQUENCE [LARGE SCALE GENOMIC DNA]</scope>
    <source>
        <strain evidence="1">G3</strain>
    </source>
</reference>
<dbReference type="EMBL" id="DS113310">
    <property type="protein sequence ID" value="EAY11917.1"/>
    <property type="molecule type" value="Genomic_DNA"/>
</dbReference>
<dbReference type="SUPFAM" id="SSF48371">
    <property type="entry name" value="ARM repeat"/>
    <property type="match status" value="2"/>
</dbReference>
<accession>A2E5W0</accession>